<keyword evidence="5" id="KW-0249">Electron transport</keyword>
<dbReference type="InterPro" id="IPR036280">
    <property type="entry name" value="Multihaem_cyt_sf"/>
</dbReference>
<evidence type="ECO:0000313" key="10">
    <source>
        <dbReference type="EMBL" id="ACU95017.1"/>
    </source>
</evidence>
<name>C7ML70_CRYCD</name>
<keyword evidence="4" id="KW-0479">Metal-binding</keyword>
<evidence type="ECO:0000256" key="8">
    <source>
        <dbReference type="SAM" id="Phobius"/>
    </source>
</evidence>
<keyword evidence="11" id="KW-1185">Reference proteome</keyword>
<dbReference type="HOGENOM" id="CLU_107073_0_0_11"/>
<dbReference type="InterPro" id="IPR012286">
    <property type="entry name" value="Tetrahaem_cytochrome"/>
</dbReference>
<evidence type="ECO:0000256" key="4">
    <source>
        <dbReference type="ARBA" id="ARBA00022723"/>
    </source>
</evidence>
<feature type="domain" description="Tetrahaem cytochrome" evidence="9">
    <location>
        <begin position="173"/>
        <end position="232"/>
    </location>
</feature>
<feature type="transmembrane region" description="Helical" evidence="8">
    <location>
        <begin position="41"/>
        <end position="61"/>
    </location>
</feature>
<dbReference type="KEGG" id="ccu:Ccur_13410"/>
<accession>C7ML70</accession>
<evidence type="ECO:0000256" key="3">
    <source>
        <dbReference type="ARBA" id="ARBA00022617"/>
    </source>
</evidence>
<reference evidence="10 11" key="1">
    <citation type="journal article" date="2009" name="Stand. Genomic Sci.">
        <title>Complete genome sequence of Cryptobacterium curtum type strain (12-3).</title>
        <authorList>
            <person name="Mavrommatis K."/>
            <person name="Pukall R."/>
            <person name="Rohde C."/>
            <person name="Chen F."/>
            <person name="Sims D."/>
            <person name="Brettin T."/>
            <person name="Kuske C."/>
            <person name="Detter J.C."/>
            <person name="Han C."/>
            <person name="Lapidus A."/>
            <person name="Copeland A."/>
            <person name="Glavina Del Rio T."/>
            <person name="Nolan M."/>
            <person name="Lucas S."/>
            <person name="Tice H."/>
            <person name="Cheng J.F."/>
            <person name="Bruce D."/>
            <person name="Goodwin L."/>
            <person name="Pitluck S."/>
            <person name="Ovchinnikova G."/>
            <person name="Pati A."/>
            <person name="Ivanova N."/>
            <person name="Chen A."/>
            <person name="Palaniappan K."/>
            <person name="Chain P."/>
            <person name="D'haeseleer P."/>
            <person name="Goker M."/>
            <person name="Bristow J."/>
            <person name="Eisen J.A."/>
            <person name="Markowitz V."/>
            <person name="Hugenholtz P."/>
            <person name="Rohde M."/>
            <person name="Klenk H.P."/>
            <person name="Kyrpides N.C."/>
        </authorList>
    </citation>
    <scope>NUCLEOTIDE SEQUENCE [LARGE SCALE GENOMIC DNA]</scope>
    <source>
        <strain evidence="11">ATCC 700683 / DSM 15641 / 12-3</strain>
    </source>
</reference>
<evidence type="ECO:0000256" key="2">
    <source>
        <dbReference type="ARBA" id="ARBA00022448"/>
    </source>
</evidence>
<evidence type="ECO:0000313" key="11">
    <source>
        <dbReference type="Proteomes" id="UP000000954"/>
    </source>
</evidence>
<dbReference type="EMBL" id="CP001682">
    <property type="protein sequence ID" value="ACU95017.1"/>
    <property type="molecule type" value="Genomic_DNA"/>
</dbReference>
<evidence type="ECO:0000256" key="7">
    <source>
        <dbReference type="SAM" id="MobiDB-lite"/>
    </source>
</evidence>
<evidence type="ECO:0000256" key="6">
    <source>
        <dbReference type="ARBA" id="ARBA00023004"/>
    </source>
</evidence>
<evidence type="ECO:0000256" key="1">
    <source>
        <dbReference type="ARBA" id="ARBA00004196"/>
    </source>
</evidence>
<comment type="subcellular location">
    <subcellularLocation>
        <location evidence="1">Cell envelope</location>
    </subcellularLocation>
</comment>
<dbReference type="Gene3D" id="1.10.1130.10">
    <property type="entry name" value="Flavocytochrome C3, Chain A"/>
    <property type="match status" value="1"/>
</dbReference>
<keyword evidence="2" id="KW-0813">Transport</keyword>
<keyword evidence="3" id="KW-0349">Heme</keyword>
<gene>
    <name evidence="10" type="ordered locus">Ccur_13410</name>
</gene>
<keyword evidence="8" id="KW-0812">Transmembrane</keyword>
<feature type="region of interest" description="Disordered" evidence="7">
    <location>
        <begin position="1"/>
        <end position="32"/>
    </location>
</feature>
<keyword evidence="6" id="KW-0408">Iron</keyword>
<organism evidence="10 11">
    <name type="scientific">Cryptobacterium curtum (strain ATCC 700683 / DSM 15641 / CCUG 43107 / 12-3)</name>
    <dbReference type="NCBI Taxonomy" id="469378"/>
    <lineage>
        <taxon>Bacteria</taxon>
        <taxon>Bacillati</taxon>
        <taxon>Actinomycetota</taxon>
        <taxon>Coriobacteriia</taxon>
        <taxon>Eggerthellales</taxon>
        <taxon>Eggerthellaceae</taxon>
        <taxon>Cryptobacterium</taxon>
    </lineage>
</organism>
<dbReference type="GO" id="GO:0046872">
    <property type="term" value="F:metal ion binding"/>
    <property type="evidence" value="ECO:0007669"/>
    <property type="project" value="UniProtKB-KW"/>
</dbReference>
<proteinExistence type="predicted"/>
<dbReference type="AlphaFoldDB" id="C7ML70"/>
<keyword evidence="8" id="KW-1133">Transmembrane helix</keyword>
<dbReference type="SUPFAM" id="SSF48695">
    <property type="entry name" value="Multiheme cytochromes"/>
    <property type="match status" value="1"/>
</dbReference>
<sequence length="261" mass="29061">MSDEMKNTDKQAVDAPEADMQAAKADTDAASSPSLKKRKKGIVIGVIAVVIALAGVGFWEWHETPGFCAAICHNMDQYLDTYSEPGDQPGHDKYGNPVSNTNAMMATLHRTNETTGKSDFRCMTCHHPIIGEQVSEAVGFVSGNYYDPLDERVGDDLTHWWGEPANKFCVNENCHSYLRDENGDVNYDKLEASTVWMDFNPHSQHHEDIRMDCTDCHKGHRASVQQCTGCHEDVNLPDGWLTKAEGDKVIADEFNTSQVHK</sequence>
<dbReference type="Proteomes" id="UP000000954">
    <property type="component" value="Chromosome"/>
</dbReference>
<dbReference type="GO" id="GO:0030313">
    <property type="term" value="C:cell envelope"/>
    <property type="evidence" value="ECO:0007669"/>
    <property type="project" value="UniProtKB-SubCell"/>
</dbReference>
<dbReference type="RefSeq" id="WP_015778880.1">
    <property type="nucleotide sequence ID" value="NC_013170.1"/>
</dbReference>
<keyword evidence="8" id="KW-0472">Membrane</keyword>
<dbReference type="Pfam" id="PF14537">
    <property type="entry name" value="Cytochrom_c3_2"/>
    <property type="match status" value="1"/>
</dbReference>
<feature type="compositionally biased region" description="Basic and acidic residues" evidence="7">
    <location>
        <begin position="1"/>
        <end position="12"/>
    </location>
</feature>
<evidence type="ECO:0000256" key="5">
    <source>
        <dbReference type="ARBA" id="ARBA00022982"/>
    </source>
</evidence>
<protein>
    <recommendedName>
        <fullName evidence="9">Tetrahaem cytochrome domain-containing protein</fullName>
    </recommendedName>
</protein>
<evidence type="ECO:0000259" key="9">
    <source>
        <dbReference type="Pfam" id="PF14537"/>
    </source>
</evidence>
<dbReference type="eggNOG" id="COG3303">
    <property type="taxonomic scope" value="Bacteria"/>
</dbReference>
<dbReference type="STRING" id="469378.Ccur_13410"/>